<name>A0A9P4JJC8_9PLEO</name>
<dbReference type="EMBL" id="ML994081">
    <property type="protein sequence ID" value="KAF2199349.1"/>
    <property type="molecule type" value="Genomic_DNA"/>
</dbReference>
<keyword evidence="3" id="KW-1185">Reference proteome</keyword>
<evidence type="ECO:0000256" key="1">
    <source>
        <dbReference type="SAM" id="Phobius"/>
    </source>
</evidence>
<keyword evidence="1" id="KW-0812">Transmembrane</keyword>
<comment type="caution">
    <text evidence="2">The sequence shown here is derived from an EMBL/GenBank/DDBJ whole genome shotgun (WGS) entry which is preliminary data.</text>
</comment>
<evidence type="ECO:0000313" key="2">
    <source>
        <dbReference type="EMBL" id="KAF2199349.1"/>
    </source>
</evidence>
<accession>A0A9P4JJC8</accession>
<dbReference type="Proteomes" id="UP000799536">
    <property type="component" value="Unassembled WGS sequence"/>
</dbReference>
<sequence>MANDLLSILASFTPLSLFLYNLYLYDTLLIFHRLGCCAGLGLLRFCVATAYVLIVRGVWSGSQNL</sequence>
<protein>
    <submittedName>
        <fullName evidence="2">Uncharacterized protein</fullName>
    </submittedName>
</protein>
<keyword evidence="1" id="KW-1133">Transmembrane helix</keyword>
<keyword evidence="1" id="KW-0472">Membrane</keyword>
<feature type="transmembrane region" description="Helical" evidence="1">
    <location>
        <begin position="6"/>
        <end position="25"/>
    </location>
</feature>
<gene>
    <name evidence="2" type="ORF">GQ43DRAFT_119555</name>
</gene>
<evidence type="ECO:0000313" key="3">
    <source>
        <dbReference type="Proteomes" id="UP000799536"/>
    </source>
</evidence>
<feature type="transmembrane region" description="Helical" evidence="1">
    <location>
        <begin position="37"/>
        <end position="59"/>
    </location>
</feature>
<reference evidence="2" key="1">
    <citation type="journal article" date="2020" name="Stud. Mycol.">
        <title>101 Dothideomycetes genomes: a test case for predicting lifestyles and emergence of pathogens.</title>
        <authorList>
            <person name="Haridas S."/>
            <person name="Albert R."/>
            <person name="Binder M."/>
            <person name="Bloem J."/>
            <person name="Labutti K."/>
            <person name="Salamov A."/>
            <person name="Andreopoulos B."/>
            <person name="Baker S."/>
            <person name="Barry K."/>
            <person name="Bills G."/>
            <person name="Bluhm B."/>
            <person name="Cannon C."/>
            <person name="Castanera R."/>
            <person name="Culley D."/>
            <person name="Daum C."/>
            <person name="Ezra D."/>
            <person name="Gonzalez J."/>
            <person name="Henrissat B."/>
            <person name="Kuo A."/>
            <person name="Liang C."/>
            <person name="Lipzen A."/>
            <person name="Lutzoni F."/>
            <person name="Magnuson J."/>
            <person name="Mondo S."/>
            <person name="Nolan M."/>
            <person name="Ohm R."/>
            <person name="Pangilinan J."/>
            <person name="Park H.-J."/>
            <person name="Ramirez L."/>
            <person name="Alfaro M."/>
            <person name="Sun H."/>
            <person name="Tritt A."/>
            <person name="Yoshinaga Y."/>
            <person name="Zwiers L.-H."/>
            <person name="Turgeon B."/>
            <person name="Goodwin S."/>
            <person name="Spatafora J."/>
            <person name="Crous P."/>
            <person name="Grigoriev I."/>
        </authorList>
    </citation>
    <scope>NUCLEOTIDE SEQUENCE</scope>
    <source>
        <strain evidence="2">ATCC 74209</strain>
    </source>
</reference>
<dbReference type="AlphaFoldDB" id="A0A9P4JJC8"/>
<proteinExistence type="predicted"/>
<organism evidence="2 3">
    <name type="scientific">Delitschia confertaspora ATCC 74209</name>
    <dbReference type="NCBI Taxonomy" id="1513339"/>
    <lineage>
        <taxon>Eukaryota</taxon>
        <taxon>Fungi</taxon>
        <taxon>Dikarya</taxon>
        <taxon>Ascomycota</taxon>
        <taxon>Pezizomycotina</taxon>
        <taxon>Dothideomycetes</taxon>
        <taxon>Pleosporomycetidae</taxon>
        <taxon>Pleosporales</taxon>
        <taxon>Delitschiaceae</taxon>
        <taxon>Delitschia</taxon>
    </lineage>
</organism>